<feature type="compositionally biased region" description="Low complexity" evidence="1">
    <location>
        <begin position="212"/>
        <end position="225"/>
    </location>
</feature>
<feature type="compositionally biased region" description="Low complexity" evidence="1">
    <location>
        <begin position="233"/>
        <end position="248"/>
    </location>
</feature>
<accession>A0A7W7PIG9</accession>
<proteinExistence type="predicted"/>
<organism evidence="3 4">
    <name type="scientific">Streptomyces netropsis</name>
    <name type="common">Streptoverticillium netropsis</name>
    <dbReference type="NCBI Taxonomy" id="55404"/>
    <lineage>
        <taxon>Bacteria</taxon>
        <taxon>Bacillati</taxon>
        <taxon>Actinomycetota</taxon>
        <taxon>Actinomycetes</taxon>
        <taxon>Kitasatosporales</taxon>
        <taxon>Streptomycetaceae</taxon>
        <taxon>Streptomyces</taxon>
    </lineage>
</organism>
<dbReference type="Pfam" id="PF00188">
    <property type="entry name" value="CAP"/>
    <property type="match status" value="1"/>
</dbReference>
<dbReference type="AlphaFoldDB" id="A0A7W7PIG9"/>
<dbReference type="InterPro" id="IPR035940">
    <property type="entry name" value="CAP_sf"/>
</dbReference>
<name>A0A7W7PIG9_STRNE</name>
<sequence length="376" mass="39296">MGRHRRSAPETSDDTAAISQAAGAPLTSESTERSDPNSPTQQFTKPFPANSRSPFGASVPAAGTGRHRSPRRGARSRAKGPVRTGLLGASAAMAMGAVVVASGLLPSGSDTYTLNSGTGSESARGQLRAEEPPDPDLPPDLSDDLPRDLLTQRPRPVGPVERGWLPAHREAEPTHAPSAAPWREPAPEPSASATPSPQETGFGADPRGGGAAAPPEAARTTAAPADPAPSSSPPRADASPAPDAAQAISAPRASIAAHLLALVNRERVRAGRRPVRADARLAQLAQDFSEDMARRGFFAHTDPDGRTPWDRAAKRGITTLGGENIARGHSDAEAVMEAWMRSPGHRQNILNGDYRTIGIGMHSGPGGPWWTQDFGY</sequence>
<comment type="caution">
    <text evidence="3">The sequence shown here is derived from an EMBL/GenBank/DDBJ whole genome shotgun (WGS) entry which is preliminary data.</text>
</comment>
<feature type="region of interest" description="Disordered" evidence="1">
    <location>
        <begin position="105"/>
        <end position="248"/>
    </location>
</feature>
<dbReference type="Proteomes" id="UP000556436">
    <property type="component" value="Unassembled WGS sequence"/>
</dbReference>
<dbReference type="PANTHER" id="PTHR31157:SF1">
    <property type="entry name" value="SCP DOMAIN-CONTAINING PROTEIN"/>
    <property type="match status" value="1"/>
</dbReference>
<dbReference type="Gene3D" id="3.40.33.10">
    <property type="entry name" value="CAP"/>
    <property type="match status" value="1"/>
</dbReference>
<feature type="compositionally biased region" description="Basic residues" evidence="1">
    <location>
        <begin position="65"/>
        <end position="80"/>
    </location>
</feature>
<keyword evidence="4" id="KW-1185">Reference proteome</keyword>
<dbReference type="SUPFAM" id="SSF55797">
    <property type="entry name" value="PR-1-like"/>
    <property type="match status" value="1"/>
</dbReference>
<reference evidence="3 4" key="1">
    <citation type="submission" date="2020-08" db="EMBL/GenBank/DDBJ databases">
        <title>Genomic Encyclopedia of Type Strains, Phase III (KMG-III): the genomes of soil and plant-associated and newly described type strains.</title>
        <authorList>
            <person name="Whitman W."/>
        </authorList>
    </citation>
    <scope>NUCLEOTIDE SEQUENCE [LARGE SCALE GENOMIC DNA]</scope>
    <source>
        <strain evidence="3 4">CECT 3265</strain>
    </source>
</reference>
<dbReference type="RefSeq" id="WP_184739451.1">
    <property type="nucleotide sequence ID" value="NZ_BMRW01000016.1"/>
</dbReference>
<evidence type="ECO:0000259" key="2">
    <source>
        <dbReference type="Pfam" id="PF00188"/>
    </source>
</evidence>
<evidence type="ECO:0000256" key="1">
    <source>
        <dbReference type="SAM" id="MobiDB-lite"/>
    </source>
</evidence>
<feature type="region of interest" description="Disordered" evidence="1">
    <location>
        <begin position="1"/>
        <end position="82"/>
    </location>
</feature>
<gene>
    <name evidence="3" type="ORF">FHS38_006408</name>
</gene>
<protein>
    <submittedName>
        <fullName evidence="3">Uncharacterized protein YkwD</fullName>
    </submittedName>
</protein>
<dbReference type="InterPro" id="IPR014044">
    <property type="entry name" value="CAP_dom"/>
</dbReference>
<dbReference type="CDD" id="cd05379">
    <property type="entry name" value="CAP_bacterial"/>
    <property type="match status" value="1"/>
</dbReference>
<dbReference type="EMBL" id="JACHJG010000018">
    <property type="protein sequence ID" value="MBB4890328.1"/>
    <property type="molecule type" value="Genomic_DNA"/>
</dbReference>
<dbReference type="PANTHER" id="PTHR31157">
    <property type="entry name" value="SCP DOMAIN-CONTAINING PROTEIN"/>
    <property type="match status" value="1"/>
</dbReference>
<feature type="domain" description="SCP" evidence="2">
    <location>
        <begin position="260"/>
        <end position="374"/>
    </location>
</feature>
<evidence type="ECO:0000313" key="3">
    <source>
        <dbReference type="EMBL" id="MBB4890328.1"/>
    </source>
</evidence>
<evidence type="ECO:0000313" key="4">
    <source>
        <dbReference type="Proteomes" id="UP000556436"/>
    </source>
</evidence>
<feature type="compositionally biased region" description="Polar residues" evidence="1">
    <location>
        <begin position="108"/>
        <end position="123"/>
    </location>
</feature>
<feature type="compositionally biased region" description="Low complexity" evidence="1">
    <location>
        <begin position="176"/>
        <end position="197"/>
    </location>
</feature>